<dbReference type="Proteomes" id="UP000740413">
    <property type="component" value="Unassembled WGS sequence"/>
</dbReference>
<evidence type="ECO:0008006" key="4">
    <source>
        <dbReference type="Google" id="ProtNLM"/>
    </source>
</evidence>
<evidence type="ECO:0000313" key="2">
    <source>
        <dbReference type="EMBL" id="MBT2162136.1"/>
    </source>
</evidence>
<organism evidence="2 3">
    <name type="scientific">Zobellia barbeyronii</name>
    <dbReference type="NCBI Taxonomy" id="2748009"/>
    <lineage>
        <taxon>Bacteria</taxon>
        <taxon>Pseudomonadati</taxon>
        <taxon>Bacteroidota</taxon>
        <taxon>Flavobacteriia</taxon>
        <taxon>Flavobacteriales</taxon>
        <taxon>Flavobacteriaceae</taxon>
        <taxon>Zobellia</taxon>
    </lineage>
</organism>
<proteinExistence type="predicted"/>
<sequence length="229" mass="25999">MKLFYFILFLFIFTFSSSYGASQDCDYATSNIGYVKNQTKKALSMKDLQMTRFYTYKALTALEKSKKNIADCGCEEASDSVLENIEYLKNATKATSLAGARILLNKALLFSIESLEAIANHDEHGSIYGSDNLIMNVASSNKEETMAFLDQNKIRQRIDTSLLKYKTSLDNVINTVDCAEARAFAQNIYENCEQELLKPHLSESKKYYNLKTKEITEKALDRLGNCERK</sequence>
<feature type="chain" id="PRO_5045443929" description="DUF4142 domain-containing protein" evidence="1">
    <location>
        <begin position="21"/>
        <end position="229"/>
    </location>
</feature>
<keyword evidence="3" id="KW-1185">Reference proteome</keyword>
<comment type="caution">
    <text evidence="2">The sequence shown here is derived from an EMBL/GenBank/DDBJ whole genome shotgun (WGS) entry which is preliminary data.</text>
</comment>
<name>A0ABS5WFI9_9FLAO</name>
<dbReference type="RefSeq" id="WP_214612217.1">
    <property type="nucleotide sequence ID" value="NZ_JACATN010000004.1"/>
</dbReference>
<dbReference type="EMBL" id="JACATN010000004">
    <property type="protein sequence ID" value="MBT2162136.1"/>
    <property type="molecule type" value="Genomic_DNA"/>
</dbReference>
<evidence type="ECO:0000256" key="1">
    <source>
        <dbReference type="SAM" id="SignalP"/>
    </source>
</evidence>
<keyword evidence="1" id="KW-0732">Signal</keyword>
<feature type="signal peptide" evidence="1">
    <location>
        <begin position="1"/>
        <end position="20"/>
    </location>
</feature>
<evidence type="ECO:0000313" key="3">
    <source>
        <dbReference type="Proteomes" id="UP000740413"/>
    </source>
</evidence>
<reference evidence="3" key="1">
    <citation type="submission" date="2023-07" db="EMBL/GenBank/DDBJ databases">
        <title>Zobellia barbeyronii sp. nov., a new marine flavobacterium, isolated from green and red algae.</title>
        <authorList>
            <person name="Nedashkovskaya O.I."/>
            <person name="Otstavnykh N."/>
            <person name="Zhukova N."/>
            <person name="Guzev K."/>
            <person name="Chausova V."/>
            <person name="Tekutyeva L."/>
            <person name="Mikhailov V."/>
            <person name="Isaeva M."/>
        </authorList>
    </citation>
    <scope>NUCLEOTIDE SEQUENCE [LARGE SCALE GENOMIC DNA]</scope>
    <source>
        <strain evidence="3">KMM 6746</strain>
    </source>
</reference>
<gene>
    <name evidence="2" type="ORF">HW347_12745</name>
</gene>
<protein>
    <recommendedName>
        <fullName evidence="4">DUF4142 domain-containing protein</fullName>
    </recommendedName>
</protein>
<accession>A0ABS5WFI9</accession>